<dbReference type="PANTHER" id="PTHR47331:SF5">
    <property type="entry name" value="RIBONUCLEASE H"/>
    <property type="match status" value="1"/>
</dbReference>
<dbReference type="OrthoDB" id="5977152at2759"/>
<dbReference type="Proteomes" id="UP001152795">
    <property type="component" value="Unassembled WGS sequence"/>
</dbReference>
<accession>A0A6S7HIH2</accession>
<comment type="caution">
    <text evidence="1">The sequence shown here is derived from an EMBL/GenBank/DDBJ whole genome shotgun (WGS) entry which is preliminary data.</text>
</comment>
<dbReference type="EMBL" id="CACRXK020002622">
    <property type="protein sequence ID" value="CAB3995221.1"/>
    <property type="molecule type" value="Genomic_DNA"/>
</dbReference>
<sequence>MNDGNEHQISSMIVPVWISHEHNPELEKLIYALLDDQSDTTFVSQETLNHLNVSGPKTQLSLSTMHAENELLPSQRIKGLRISDVMHSKVIQLPTSFSCIAIPARRQQIPCPEMAKKWPHLRDIASHLIHPQNDIEVALLIGSNCPQAIIPREVIPGQQNEPYAQRSDLGWGIIGNVTKPTENNDESSVAIVHRVTTRNPTSTNTPQRKTCYFAIKPTVKEVINPAQLCQMLELDFSERRNSEPSMSQDDKKFLSKMDQVTSRSFSTIPERLEYFSDWHRAKRAVAVIVRFQRRWKKSHLRPDEAPISSTTEYQASNVEELLQAEVAIVKQVQEQAFSKGIQTLRSMQKPDSGQDDVRRRKAVMKKTSLLHRLDPFLEGNVPRNCWRMARIEEAYTDEDGFVRKVKLVMSDPSLNRKGERIRAKSVLERPIQKLVLLLKCNGDQNENEDKRFPDGEPN</sequence>
<gene>
    <name evidence="1" type="ORF">PACLA_8A014456</name>
</gene>
<reference evidence="1" key="1">
    <citation type="submission" date="2020-04" db="EMBL/GenBank/DDBJ databases">
        <authorList>
            <person name="Alioto T."/>
            <person name="Alioto T."/>
            <person name="Gomez Garrido J."/>
        </authorList>
    </citation>
    <scope>NUCLEOTIDE SEQUENCE</scope>
    <source>
        <strain evidence="1">A484AB</strain>
    </source>
</reference>
<protein>
    <submittedName>
        <fullName evidence="1">Uncharacterized protein</fullName>
    </submittedName>
</protein>
<organism evidence="1 2">
    <name type="scientific">Paramuricea clavata</name>
    <name type="common">Red gorgonian</name>
    <name type="synonym">Violescent sea-whip</name>
    <dbReference type="NCBI Taxonomy" id="317549"/>
    <lineage>
        <taxon>Eukaryota</taxon>
        <taxon>Metazoa</taxon>
        <taxon>Cnidaria</taxon>
        <taxon>Anthozoa</taxon>
        <taxon>Octocorallia</taxon>
        <taxon>Malacalcyonacea</taxon>
        <taxon>Plexauridae</taxon>
        <taxon>Paramuricea</taxon>
    </lineage>
</organism>
<dbReference type="PANTHER" id="PTHR47331">
    <property type="entry name" value="PHD-TYPE DOMAIN-CONTAINING PROTEIN"/>
    <property type="match status" value="1"/>
</dbReference>
<name>A0A6S7HIH2_PARCT</name>
<evidence type="ECO:0000313" key="2">
    <source>
        <dbReference type="Proteomes" id="UP001152795"/>
    </source>
</evidence>
<proteinExistence type="predicted"/>
<dbReference type="AlphaFoldDB" id="A0A6S7HIH2"/>
<keyword evidence="2" id="KW-1185">Reference proteome</keyword>
<evidence type="ECO:0000313" key="1">
    <source>
        <dbReference type="EMBL" id="CAB3995221.1"/>
    </source>
</evidence>